<comment type="caution">
    <text evidence="1">The sequence shown here is derived from an EMBL/GenBank/DDBJ whole genome shotgun (WGS) entry which is preliminary data.</text>
</comment>
<dbReference type="InterPro" id="IPR043502">
    <property type="entry name" value="DNA/RNA_pol_sf"/>
</dbReference>
<name>A0A1Q9CB02_SYMMI</name>
<protein>
    <submittedName>
        <fullName evidence="1">Uncharacterized protein</fullName>
    </submittedName>
</protein>
<evidence type="ECO:0000313" key="2">
    <source>
        <dbReference type="Proteomes" id="UP000186817"/>
    </source>
</evidence>
<gene>
    <name evidence="1" type="ORF">AK812_SmicGene39543</name>
</gene>
<accession>A0A1Q9CB02</accession>
<dbReference type="SUPFAM" id="SSF56672">
    <property type="entry name" value="DNA/RNA polymerases"/>
    <property type="match status" value="1"/>
</dbReference>
<sequence length="1833" mass="200535">MLALDLGASLTISEKVLAAFQHWPATRLATLQDLSEDEKLLILRGHASLEGSGAELEDFQALLAAAQPWAKASWSAAGSEASLWAAGALKRARVERSIPVAAACSCEVSPTVVIAGRGRLGKPAAGWKPVKCTAAAALDVAEQRQKQESSLRARWIRELACLVVQCGLPASCSFAGPQRELAMKRLAKGRRPSTLRKHVRTWQRISGWLSCAFGVSWPSAEQFVAYLHARAAEPCGRTVPGSCLKSLLFLESAGELMEADKISRHPAIRNSLEELAVELSDKDLRGKRQACQLLVSQVCAMERFVVCDKGPRFSRAFAWFKLFKLWGCLRYSDTEGMPAKSVCLERRGVCARLDRTKTSGAGKKLEVLFTYVSKEAWLVEPDWLSCGWELWYAMSDETGIANRDFFLPRPSKDLEGCVGKMARYCHAAAMSQALFQSLEMAPSKAAALNLPPGSPLMAMGLGVLWSEHSERATMRSWAACCHVNELASKQLGRWQPSTDEAYIRSVRGNVERAQARVARAIRDGLGGPDFLDEESVLSKVTQRLEQLGLGHVSIEALASFSAGSAEIGSPTASEESEEEVETVVSAEASSTDAGAVVDDTDGHLGRFFLSVVGSAKRKTLHKGGECHRHFVDCGADCPQRDSYDRLCKDCFPRGLAAGPDSSSDEADGLQALLAVEGSEVVRSYSACLACASSDFAVAIMPAGEDPSDLEAIKSLDPDLAGLLQCKDVSLRTQALLATKKVKTISRLSAMADDRQGVREFCTKVLGFDHTASEGLVEVASVVDAWESARVRVEARNKAEAEAVVGGLPKVVARTELAQLRERFEASFYSLPDKLMPANATLEQHFDMVDNGEFQYLSLKEYASREDAAREPFAASIDRSTGTIKVRKGQVSVSLPKTAEELRLRLRLVAHAFVLCSLRYPHVASLRGIAPSHFYNYADFLLGDFVLGLQARDAAGAAVSSPAFEQMLAYEYQLRKSMMKGLNEGKSLVLAMEQSMADLVLKERYFVTPCALSAVNQAGPAFLARGRERSRSRGRQGGLQKWQGKGKGKSLGLAKVWNKLKRVTEDGQQICFKFNNPSERCKGQCERAHVCQLCLGKHPVHACPSMREDDQCSPLVNDQSAAEAVWVGYCGAGRPIQASYKGKLRSIHDGGGLCSPGRWPISSRRFPQSDGFARVRECVRRSFLDCVKLADSQASVAGAQAIFWQLAAGRCTSSPFDERHLVQAREEVDEVLRGCGVAPERGASDRRTEVNFRRLAAMLEVAEDPDYEFLREFASVGATLGVDAADAPNYSSATANMDDVRRQVEEGLQRGSVAAFSREEALQKFGGQLAVAALGAVPKEAGSSVVRIIHDATHHVEVNPRIRVRDRLRSPMIDDLEGVLRQLRDDCKRKPAVRFGLKYDVSRAHNLVPIREEDWKYQAFCLDDPEVIYMHTVGAFGFASAAYHWQRLAAAAVRLAHYLCELAAALYHLLYADDGLLLASGQGFWLRMLFWLYVLEILEIPLSWKKVAGGTSLCWIGYQLDVATYEKGIGPSKVAWLCEWVAGKLRDGCVQGRVMKGVLGRLSFVAGALPHVRPFLGPIYAWVAQLPQGLVATLPLSICLLLEFIKKEVERAPMTAPKPLMSHVKDVFRIDAKAEGDKICVGGWESFSGDTQRARWFSVRLDKKSAPWAYVKGEPFRAIAALELVATLVAVCVFGPGAAWRECAATAVIAGFTDNAGNTFVVDKMMTTAFPLSIILMELAAQLDALGSVLSLSWVPREQNVPADALTNEEFGGFDPRLRISVDISKLGFRVLPRLMDAAMQLDSEIRMARAQGKAEPAKQAKTCKRPLRLSEPW</sequence>
<keyword evidence="2" id="KW-1185">Reference proteome</keyword>
<dbReference type="PANTHER" id="PTHR33050:SF7">
    <property type="entry name" value="RIBONUCLEASE H"/>
    <property type="match status" value="1"/>
</dbReference>
<dbReference type="InterPro" id="IPR052055">
    <property type="entry name" value="Hepadnavirus_pol/RT"/>
</dbReference>
<dbReference type="EMBL" id="LSRX01001416">
    <property type="protein sequence ID" value="OLP80098.1"/>
    <property type="molecule type" value="Genomic_DNA"/>
</dbReference>
<proteinExistence type="predicted"/>
<evidence type="ECO:0000313" key="1">
    <source>
        <dbReference type="EMBL" id="OLP80098.1"/>
    </source>
</evidence>
<reference evidence="1 2" key="1">
    <citation type="submission" date="2016-02" db="EMBL/GenBank/DDBJ databases">
        <title>Genome analysis of coral dinoflagellate symbionts highlights evolutionary adaptations to a symbiotic lifestyle.</title>
        <authorList>
            <person name="Aranda M."/>
            <person name="Li Y."/>
            <person name="Liew Y.J."/>
            <person name="Baumgarten S."/>
            <person name="Simakov O."/>
            <person name="Wilson M."/>
            <person name="Piel J."/>
            <person name="Ashoor H."/>
            <person name="Bougouffa S."/>
            <person name="Bajic V.B."/>
            <person name="Ryu T."/>
            <person name="Ravasi T."/>
            <person name="Bayer T."/>
            <person name="Micklem G."/>
            <person name="Kim H."/>
            <person name="Bhak J."/>
            <person name="Lajeunesse T.C."/>
            <person name="Voolstra C.R."/>
        </authorList>
    </citation>
    <scope>NUCLEOTIDE SEQUENCE [LARGE SCALE GENOMIC DNA]</scope>
    <source>
        <strain evidence="1 2">CCMP2467</strain>
    </source>
</reference>
<dbReference type="OrthoDB" id="415554at2759"/>
<organism evidence="1 2">
    <name type="scientific">Symbiodinium microadriaticum</name>
    <name type="common">Dinoflagellate</name>
    <name type="synonym">Zooxanthella microadriatica</name>
    <dbReference type="NCBI Taxonomy" id="2951"/>
    <lineage>
        <taxon>Eukaryota</taxon>
        <taxon>Sar</taxon>
        <taxon>Alveolata</taxon>
        <taxon>Dinophyceae</taxon>
        <taxon>Suessiales</taxon>
        <taxon>Symbiodiniaceae</taxon>
        <taxon>Symbiodinium</taxon>
    </lineage>
</organism>
<dbReference type="PANTHER" id="PTHR33050">
    <property type="entry name" value="REVERSE TRANSCRIPTASE DOMAIN-CONTAINING PROTEIN"/>
    <property type="match status" value="1"/>
</dbReference>
<dbReference type="Proteomes" id="UP000186817">
    <property type="component" value="Unassembled WGS sequence"/>
</dbReference>